<dbReference type="NCBIfam" id="TIGR00255">
    <property type="entry name" value="YicC/YloC family endoribonuclease"/>
    <property type="match status" value="1"/>
</dbReference>
<dbReference type="Pfam" id="PF03755">
    <property type="entry name" value="YicC-like_N"/>
    <property type="match status" value="1"/>
</dbReference>
<dbReference type="GO" id="GO:0016787">
    <property type="term" value="F:hydrolase activity"/>
    <property type="evidence" value="ECO:0007669"/>
    <property type="project" value="UniProtKB-KW"/>
</dbReference>
<evidence type="ECO:0000259" key="6">
    <source>
        <dbReference type="Pfam" id="PF03755"/>
    </source>
</evidence>
<dbReference type="EMBL" id="BRXS01000006">
    <property type="protein sequence ID" value="GLC27292.1"/>
    <property type="molecule type" value="Genomic_DNA"/>
</dbReference>
<dbReference type="PANTHER" id="PTHR30636">
    <property type="entry name" value="UPF0701 PROTEIN YICC"/>
    <property type="match status" value="1"/>
</dbReference>
<evidence type="ECO:0000256" key="3">
    <source>
        <dbReference type="ARBA" id="ARBA00022759"/>
    </source>
</evidence>
<dbReference type="InterPro" id="IPR005229">
    <property type="entry name" value="YicC/YloC-like"/>
</dbReference>
<name>A0AA37Q9N2_9BACT</name>
<comment type="cofactor">
    <cofactor evidence="1">
        <name>a divalent metal cation</name>
        <dbReference type="ChEBI" id="CHEBI:60240"/>
    </cofactor>
</comment>
<feature type="domain" description="Endoribonuclease YicC-like C-terminal" evidence="7">
    <location>
        <begin position="173"/>
        <end position="294"/>
    </location>
</feature>
<evidence type="ECO:0000256" key="5">
    <source>
        <dbReference type="ARBA" id="ARBA00035648"/>
    </source>
</evidence>
<dbReference type="InterPro" id="IPR013527">
    <property type="entry name" value="YicC-like_N"/>
</dbReference>
<gene>
    <name evidence="8" type="ORF">rosag_38050</name>
</gene>
<evidence type="ECO:0000259" key="7">
    <source>
        <dbReference type="Pfam" id="PF08340"/>
    </source>
</evidence>
<evidence type="ECO:0008006" key="10">
    <source>
        <dbReference type="Google" id="ProtNLM"/>
    </source>
</evidence>
<evidence type="ECO:0000256" key="4">
    <source>
        <dbReference type="ARBA" id="ARBA00022801"/>
    </source>
</evidence>
<evidence type="ECO:0000313" key="9">
    <source>
        <dbReference type="Proteomes" id="UP001161325"/>
    </source>
</evidence>
<keyword evidence="2" id="KW-0540">Nuclease</keyword>
<dbReference type="Proteomes" id="UP001161325">
    <property type="component" value="Unassembled WGS sequence"/>
</dbReference>
<dbReference type="PANTHER" id="PTHR30636:SF3">
    <property type="entry name" value="UPF0701 PROTEIN YICC"/>
    <property type="match status" value="1"/>
</dbReference>
<keyword evidence="9" id="KW-1185">Reference proteome</keyword>
<dbReference type="GO" id="GO:0004521">
    <property type="term" value="F:RNA endonuclease activity"/>
    <property type="evidence" value="ECO:0007669"/>
    <property type="project" value="InterPro"/>
</dbReference>
<reference evidence="8" key="1">
    <citation type="submission" date="2022-08" db="EMBL/GenBank/DDBJ databases">
        <title>Draft genome sequencing of Roseisolibacter agri AW1220.</title>
        <authorList>
            <person name="Tobiishi Y."/>
            <person name="Tonouchi A."/>
        </authorList>
    </citation>
    <scope>NUCLEOTIDE SEQUENCE</scope>
    <source>
        <strain evidence="8">AW1220</strain>
    </source>
</reference>
<keyword evidence="3" id="KW-0255">Endonuclease</keyword>
<sequence length="294" mass="32542">MIRSMTGFGTADGRVGAARVTVEVRTVNHRFFSPSLKLPAPLARWESEVREALRQRVARGHVTLMARHERDAQEARGGLAIDEARFAGYVAQLRALAERHGIADTLDVATVLRLPDVITTDATPEPEGTAEELLAIVDRAGAALTAMREDEGRRLAVVLLERIAIVEAALARIAARAPERLTEQRDRLRTAVQELVENVKVDDQRLAQEIAILADRLDVNEELDRFRSHITAFRAALSDAGADQVGKRLGFLLQEMLREANTTGSKANDAAMLHDVVLVKEELERIREQVENVE</sequence>
<proteinExistence type="inferred from homology"/>
<dbReference type="Pfam" id="PF08340">
    <property type="entry name" value="YicC-like_C"/>
    <property type="match status" value="1"/>
</dbReference>
<protein>
    <recommendedName>
        <fullName evidence="10">YicC family protein</fullName>
    </recommendedName>
</protein>
<accession>A0AA37Q9N2</accession>
<comment type="caution">
    <text evidence="8">The sequence shown here is derived from an EMBL/GenBank/DDBJ whole genome shotgun (WGS) entry which is preliminary data.</text>
</comment>
<evidence type="ECO:0000313" key="8">
    <source>
        <dbReference type="EMBL" id="GLC27292.1"/>
    </source>
</evidence>
<feature type="domain" description="Endoribonuclease YicC-like N-terminal" evidence="6">
    <location>
        <begin position="2"/>
        <end position="156"/>
    </location>
</feature>
<evidence type="ECO:0000256" key="1">
    <source>
        <dbReference type="ARBA" id="ARBA00001968"/>
    </source>
</evidence>
<evidence type="ECO:0000256" key="2">
    <source>
        <dbReference type="ARBA" id="ARBA00022722"/>
    </source>
</evidence>
<organism evidence="8 9">
    <name type="scientific">Roseisolibacter agri</name>
    <dbReference type="NCBI Taxonomy" id="2014610"/>
    <lineage>
        <taxon>Bacteria</taxon>
        <taxon>Pseudomonadati</taxon>
        <taxon>Gemmatimonadota</taxon>
        <taxon>Gemmatimonadia</taxon>
        <taxon>Gemmatimonadales</taxon>
        <taxon>Gemmatimonadaceae</taxon>
        <taxon>Roseisolibacter</taxon>
    </lineage>
</organism>
<keyword evidence="4" id="KW-0378">Hydrolase</keyword>
<dbReference type="AlphaFoldDB" id="A0AA37Q9N2"/>
<dbReference type="InterPro" id="IPR013551">
    <property type="entry name" value="YicC-like_C"/>
</dbReference>
<comment type="similarity">
    <text evidence="5">Belongs to the YicC/YloC family.</text>
</comment>